<dbReference type="Pfam" id="PF01565">
    <property type="entry name" value="FAD_binding_4"/>
    <property type="match status" value="1"/>
</dbReference>
<dbReference type="GO" id="GO:0051990">
    <property type="term" value="F:(R)-2-hydroxyglutarate dehydrogenase activity"/>
    <property type="evidence" value="ECO:0007669"/>
    <property type="project" value="UniProtKB-EC"/>
</dbReference>
<keyword evidence="6" id="KW-0274">FAD</keyword>
<comment type="function">
    <text evidence="11">Catalyzes the oxidation of D-2-hydroxyglutarate (D-2-HG) to alpha-ketoglutarate. Also catalyzes the oxidation of other D-2-hydroxyacids, such as D-malate (D-MAL) and D-lactate (D-LAC). Exhibits high activities towards D-2-HG and D-MAL but a very weak activity towards D-LAC.</text>
</comment>
<comment type="subunit">
    <text evidence="4">Homodimer.</text>
</comment>
<keyword evidence="8" id="KW-0576">Peroxisome</keyword>
<dbReference type="InterPro" id="IPR051264">
    <property type="entry name" value="FAD-oxidored/transferase_4"/>
</dbReference>
<dbReference type="PROSITE" id="PS51387">
    <property type="entry name" value="FAD_PCMH"/>
    <property type="match status" value="1"/>
</dbReference>
<dbReference type="Gene3D" id="3.30.70.2190">
    <property type="match status" value="1"/>
</dbReference>
<comment type="subcellular location">
    <subcellularLocation>
        <location evidence="2">Peroxisome</location>
    </subcellularLocation>
</comment>
<name>A0AAW1CZ70_9HEMI</name>
<comment type="similarity">
    <text evidence="3">Belongs to the FAD-binding oxidoreductase/transferase type 4 family.</text>
</comment>
<dbReference type="Proteomes" id="UP001461498">
    <property type="component" value="Unassembled WGS sequence"/>
</dbReference>
<evidence type="ECO:0000256" key="3">
    <source>
        <dbReference type="ARBA" id="ARBA00008000"/>
    </source>
</evidence>
<evidence type="ECO:0000256" key="1">
    <source>
        <dbReference type="ARBA" id="ARBA00001974"/>
    </source>
</evidence>
<dbReference type="InterPro" id="IPR016166">
    <property type="entry name" value="FAD-bd_PCMH"/>
</dbReference>
<dbReference type="Gene3D" id="3.30.70.2740">
    <property type="match status" value="1"/>
</dbReference>
<dbReference type="GO" id="GO:0005777">
    <property type="term" value="C:peroxisome"/>
    <property type="evidence" value="ECO:0007669"/>
    <property type="project" value="UniProtKB-SubCell"/>
</dbReference>
<evidence type="ECO:0000256" key="2">
    <source>
        <dbReference type="ARBA" id="ARBA00004275"/>
    </source>
</evidence>
<dbReference type="FunFam" id="3.30.70.2190:FF:000001">
    <property type="entry name" value="D-2-hydroxyglutarate dehydrogenase mitochondrial"/>
    <property type="match status" value="1"/>
</dbReference>
<accession>A0AAW1CZ70</accession>
<evidence type="ECO:0000256" key="7">
    <source>
        <dbReference type="ARBA" id="ARBA00023002"/>
    </source>
</evidence>
<dbReference type="FunFam" id="3.30.43.10:FF:000011">
    <property type="entry name" value="D-lactate dehydrogenase (Cytochrome)"/>
    <property type="match status" value="1"/>
</dbReference>
<protein>
    <recommendedName>
        <fullName evidence="10">D-2-hydroxyglutarate dehydrogenase, mitochondrial</fullName>
        <ecNumber evidence="9">1.1.99.39</ecNumber>
    </recommendedName>
</protein>
<evidence type="ECO:0000259" key="13">
    <source>
        <dbReference type="PROSITE" id="PS51387"/>
    </source>
</evidence>
<dbReference type="GO" id="GO:0005739">
    <property type="term" value="C:mitochondrion"/>
    <property type="evidence" value="ECO:0007669"/>
    <property type="project" value="TreeGrafter"/>
</dbReference>
<dbReference type="FunFam" id="3.30.70.2740:FF:000002">
    <property type="entry name" value="D-2-hydroxyglutarate dehydrogenase mitochondrial"/>
    <property type="match status" value="1"/>
</dbReference>
<evidence type="ECO:0000256" key="11">
    <source>
        <dbReference type="ARBA" id="ARBA00045410"/>
    </source>
</evidence>
<reference evidence="14 15" key="1">
    <citation type="submission" date="2022-12" db="EMBL/GenBank/DDBJ databases">
        <title>Chromosome-level genome assembly of true bugs.</title>
        <authorList>
            <person name="Ma L."/>
            <person name="Li H."/>
        </authorList>
    </citation>
    <scope>NUCLEOTIDE SEQUENCE [LARGE SCALE GENOMIC DNA]</scope>
    <source>
        <strain evidence="14">Lab_2022b</strain>
    </source>
</reference>
<comment type="caution">
    <text evidence="14">The sequence shown here is derived from an EMBL/GenBank/DDBJ whole genome shotgun (WGS) entry which is preliminary data.</text>
</comment>
<evidence type="ECO:0000256" key="6">
    <source>
        <dbReference type="ARBA" id="ARBA00022827"/>
    </source>
</evidence>
<dbReference type="PANTHER" id="PTHR43716">
    <property type="entry name" value="D-2-HYDROXYGLUTARATE DEHYDROGENASE, MITOCHONDRIAL"/>
    <property type="match status" value="1"/>
</dbReference>
<evidence type="ECO:0000256" key="4">
    <source>
        <dbReference type="ARBA" id="ARBA00011738"/>
    </source>
</evidence>
<evidence type="ECO:0000256" key="5">
    <source>
        <dbReference type="ARBA" id="ARBA00022630"/>
    </source>
</evidence>
<gene>
    <name evidence="14" type="ORF">O3M35_012756</name>
</gene>
<proteinExistence type="inferred from homology"/>
<dbReference type="InterPro" id="IPR036318">
    <property type="entry name" value="FAD-bd_PCMH-like_sf"/>
</dbReference>
<dbReference type="Gene3D" id="3.30.465.10">
    <property type="match status" value="1"/>
</dbReference>
<dbReference type="FunFam" id="1.10.45.10:FF:000001">
    <property type="entry name" value="D-lactate dehydrogenase mitochondrial"/>
    <property type="match status" value="1"/>
</dbReference>
<evidence type="ECO:0000313" key="14">
    <source>
        <dbReference type="EMBL" id="KAK9502173.1"/>
    </source>
</evidence>
<dbReference type="SUPFAM" id="SSF56176">
    <property type="entry name" value="FAD-binding/transporter-associated domain-like"/>
    <property type="match status" value="1"/>
</dbReference>
<dbReference type="InterPro" id="IPR016169">
    <property type="entry name" value="FAD-bd_PCMH_sub2"/>
</dbReference>
<dbReference type="InterPro" id="IPR016164">
    <property type="entry name" value="FAD-linked_Oxase-like_C"/>
</dbReference>
<dbReference type="InterPro" id="IPR004113">
    <property type="entry name" value="FAD-bd_oxidored_4_C"/>
</dbReference>
<comment type="catalytic activity">
    <reaction evidence="12">
        <text>(R)-malate + A = oxaloacetate + AH2</text>
        <dbReference type="Rhea" id="RHEA:67460"/>
        <dbReference type="ChEBI" id="CHEBI:13193"/>
        <dbReference type="ChEBI" id="CHEBI:15588"/>
        <dbReference type="ChEBI" id="CHEBI:16452"/>
        <dbReference type="ChEBI" id="CHEBI:17499"/>
    </reaction>
    <physiologicalReaction direction="left-to-right" evidence="12">
        <dbReference type="Rhea" id="RHEA:67461"/>
    </physiologicalReaction>
</comment>
<evidence type="ECO:0000256" key="10">
    <source>
        <dbReference type="ARBA" id="ARBA00039639"/>
    </source>
</evidence>
<evidence type="ECO:0000256" key="8">
    <source>
        <dbReference type="ARBA" id="ARBA00023140"/>
    </source>
</evidence>
<dbReference type="Gene3D" id="3.30.43.10">
    <property type="entry name" value="Uridine Diphospho-n-acetylenolpyruvylglucosamine Reductase, domain 2"/>
    <property type="match status" value="1"/>
</dbReference>
<dbReference type="SUPFAM" id="SSF55103">
    <property type="entry name" value="FAD-linked oxidases, C-terminal domain"/>
    <property type="match status" value="1"/>
</dbReference>
<dbReference type="Pfam" id="PF02913">
    <property type="entry name" value="FAD-oxidase_C"/>
    <property type="match status" value="1"/>
</dbReference>
<organism evidence="14 15">
    <name type="scientific">Rhynocoris fuscipes</name>
    <dbReference type="NCBI Taxonomy" id="488301"/>
    <lineage>
        <taxon>Eukaryota</taxon>
        <taxon>Metazoa</taxon>
        <taxon>Ecdysozoa</taxon>
        <taxon>Arthropoda</taxon>
        <taxon>Hexapoda</taxon>
        <taxon>Insecta</taxon>
        <taxon>Pterygota</taxon>
        <taxon>Neoptera</taxon>
        <taxon>Paraneoptera</taxon>
        <taxon>Hemiptera</taxon>
        <taxon>Heteroptera</taxon>
        <taxon>Panheteroptera</taxon>
        <taxon>Cimicomorpha</taxon>
        <taxon>Reduviidae</taxon>
        <taxon>Harpactorinae</taxon>
        <taxon>Harpactorini</taxon>
        <taxon>Rhynocoris</taxon>
    </lineage>
</organism>
<keyword evidence="15" id="KW-1185">Reference proteome</keyword>
<dbReference type="InterPro" id="IPR016167">
    <property type="entry name" value="FAD-bd_PCMH_sub1"/>
</dbReference>
<dbReference type="FunFam" id="3.30.465.10:FF:000001">
    <property type="entry name" value="D-2-hydroxyglutarate dehydrogenase, mitochondrial"/>
    <property type="match status" value="1"/>
</dbReference>
<sequence>MFNRVFRRCYSQLNFLTKDRYNVKRGDFGEVTNKHIQLFEQILGRNGVLTDENDLEAYNIDWLKTVRGSSKVVVRPRNAAEVSEVLRICYQDRLAVCPQGGNTSLVGGSVPVFDEIIISTSLMNNIFLIDDIAGTISCDAGCVLEKLDSELADYGLMMPLDLGAKGSCQIGGNISTSAGGLRLLRYGSMQANTLGLQVVLANGTVLDLMNALKKDNTGYHLKQLFIGAEGTLGIVTKAVIQCPMRPKSVCLALLGLDNFKQVLETYRLAKTELTETLSSCEMMDSGCMDSVVNNLGLKSALSKHYEFYMVIETQGSREDHDQEKMETFIDKAVTAGYVTDGTYTFEPSRINNLWQLRERITESLAKNHYVYKYDLTLPLDKYYESVYAIRNRLEGTNALAVTGFGHIGDGNIHLNVQTKEFDHQVHELIEPYIFEWTSAQGGSISAEHGIGFKKAEYLPKYGKSVEAVNVMLKIKSALDPKGIMNPYKVFQTT</sequence>
<evidence type="ECO:0000256" key="9">
    <source>
        <dbReference type="ARBA" id="ARBA00039003"/>
    </source>
</evidence>
<dbReference type="GO" id="GO:0071949">
    <property type="term" value="F:FAD binding"/>
    <property type="evidence" value="ECO:0007669"/>
    <property type="project" value="InterPro"/>
</dbReference>
<dbReference type="InterPro" id="IPR006094">
    <property type="entry name" value="Oxid_FAD_bind_N"/>
</dbReference>
<feature type="domain" description="FAD-binding PCMH-type" evidence="13">
    <location>
        <begin position="66"/>
        <end position="245"/>
    </location>
</feature>
<dbReference type="EMBL" id="JAPXFL010000009">
    <property type="protein sequence ID" value="KAK9502173.1"/>
    <property type="molecule type" value="Genomic_DNA"/>
</dbReference>
<evidence type="ECO:0000256" key="12">
    <source>
        <dbReference type="ARBA" id="ARBA00049267"/>
    </source>
</evidence>
<dbReference type="InterPro" id="IPR016171">
    <property type="entry name" value="Vanillyl_alc_oxidase_C-sub2"/>
</dbReference>
<dbReference type="PANTHER" id="PTHR43716:SF1">
    <property type="entry name" value="D-2-HYDROXYGLUTARATE DEHYDROGENASE, MITOCHONDRIAL"/>
    <property type="match status" value="1"/>
</dbReference>
<dbReference type="Gene3D" id="1.10.45.10">
    <property type="entry name" value="Vanillyl-alcohol Oxidase, Chain A, domain 4"/>
    <property type="match status" value="1"/>
</dbReference>
<evidence type="ECO:0000313" key="15">
    <source>
        <dbReference type="Proteomes" id="UP001461498"/>
    </source>
</evidence>
<dbReference type="AlphaFoldDB" id="A0AAW1CZ70"/>
<keyword evidence="7" id="KW-0560">Oxidoreductase</keyword>
<comment type="cofactor">
    <cofactor evidence="1">
        <name>FAD</name>
        <dbReference type="ChEBI" id="CHEBI:57692"/>
    </cofactor>
</comment>
<dbReference type="EC" id="1.1.99.39" evidence="9"/>
<keyword evidence="5" id="KW-0285">Flavoprotein</keyword>